<evidence type="ECO:0000313" key="1">
    <source>
        <dbReference type="EMBL" id="CBL26088.1"/>
    </source>
</evidence>
<accession>D4M4C6</accession>
<dbReference type="AlphaFoldDB" id="D4M4C6"/>
<evidence type="ECO:0000313" key="2">
    <source>
        <dbReference type="Proteomes" id="UP000008956"/>
    </source>
</evidence>
<reference evidence="1 2" key="1">
    <citation type="submission" date="2010-03" db="EMBL/GenBank/DDBJ databases">
        <title>The genome sequence of Ruminococcus torques L2-14.</title>
        <authorList>
            <consortium name="metaHIT consortium -- http://www.metahit.eu/"/>
            <person name="Pajon A."/>
            <person name="Turner K."/>
            <person name="Parkhill J."/>
            <person name="Duncan S."/>
            <person name="Flint H."/>
        </authorList>
    </citation>
    <scope>NUCLEOTIDE SEQUENCE [LARGE SCALE GENOMIC DNA]</scope>
    <source>
        <strain evidence="1 2">L2-14</strain>
    </source>
</reference>
<gene>
    <name evidence="1" type="ORF">RTO_14800</name>
</gene>
<sequence>MKNNMENAKKALTFGAKRNKLNERVEKGNVFLMRK</sequence>
<reference evidence="1 2" key="2">
    <citation type="submission" date="2010-03" db="EMBL/GenBank/DDBJ databases">
        <authorList>
            <person name="Pajon A."/>
        </authorList>
    </citation>
    <scope>NUCLEOTIDE SEQUENCE [LARGE SCALE GENOMIC DNA]</scope>
    <source>
        <strain evidence="1 2">L2-14</strain>
    </source>
</reference>
<protein>
    <submittedName>
        <fullName evidence="1">Uncharacterized protein</fullName>
    </submittedName>
</protein>
<proteinExistence type="predicted"/>
<organism evidence="1 2">
    <name type="scientific">[Ruminococcus] torques L2-14</name>
    <dbReference type="NCBI Taxonomy" id="657313"/>
    <lineage>
        <taxon>Bacteria</taxon>
        <taxon>Bacillati</taxon>
        <taxon>Bacillota</taxon>
        <taxon>Clostridia</taxon>
        <taxon>Lachnospirales</taxon>
        <taxon>Lachnospiraceae</taxon>
        <taxon>Mediterraneibacter</taxon>
    </lineage>
</organism>
<name>D4M4C6_9FIRM</name>
<dbReference type="EMBL" id="FP929055">
    <property type="protein sequence ID" value="CBL26088.1"/>
    <property type="molecule type" value="Genomic_DNA"/>
</dbReference>
<dbReference type="Proteomes" id="UP000008956">
    <property type="component" value="Chromosome"/>
</dbReference>
<dbReference type="HOGENOM" id="CLU_3367078_0_0_9"/>
<dbReference type="KEGG" id="rto:RTO_14800"/>